<evidence type="ECO:0000313" key="2">
    <source>
        <dbReference type="Proteomes" id="UP000824258"/>
    </source>
</evidence>
<sequence length="184" mass="20830">MLKVEKKEERAQYNKKDTYTYEEVRPLIEAAMEDRARYLGFFYKVMPRDLFDKYAKKALYAYGEYKALGMGAGKGHEGDPQGLADFLVSCNSVANTLAVGNKVIEKTDEYTTVRMEGKCALVQGWEKMGLSPEEVEYLCDIASYGDYGHANALDLQGTWLCTSAQKGCDYCDFKIEKLKEKTIV</sequence>
<dbReference type="Proteomes" id="UP000824258">
    <property type="component" value="Unassembled WGS sequence"/>
</dbReference>
<dbReference type="AlphaFoldDB" id="A0A9D1D7R9"/>
<reference evidence="1" key="2">
    <citation type="journal article" date="2021" name="PeerJ">
        <title>Extensive microbial diversity within the chicken gut microbiome revealed by metagenomics and culture.</title>
        <authorList>
            <person name="Gilroy R."/>
            <person name="Ravi A."/>
            <person name="Getino M."/>
            <person name="Pursley I."/>
            <person name="Horton D.L."/>
            <person name="Alikhan N.F."/>
            <person name="Baker D."/>
            <person name="Gharbi K."/>
            <person name="Hall N."/>
            <person name="Watson M."/>
            <person name="Adriaenssens E.M."/>
            <person name="Foster-Nyarko E."/>
            <person name="Jarju S."/>
            <person name="Secka A."/>
            <person name="Antonio M."/>
            <person name="Oren A."/>
            <person name="Chaudhuri R.R."/>
            <person name="La Ragione R."/>
            <person name="Hildebrand F."/>
            <person name="Pallen M.J."/>
        </authorList>
    </citation>
    <scope>NUCLEOTIDE SEQUENCE</scope>
    <source>
        <strain evidence="1">ChiHjej9B8-7071</strain>
    </source>
</reference>
<reference evidence="1" key="1">
    <citation type="submission" date="2020-10" db="EMBL/GenBank/DDBJ databases">
        <authorList>
            <person name="Gilroy R."/>
        </authorList>
    </citation>
    <scope>NUCLEOTIDE SEQUENCE</scope>
    <source>
        <strain evidence="1">ChiHjej9B8-7071</strain>
    </source>
</reference>
<evidence type="ECO:0000313" key="1">
    <source>
        <dbReference type="EMBL" id="HIR10317.1"/>
    </source>
</evidence>
<keyword evidence="1" id="KW-0378">Hydrolase</keyword>
<name>A0A9D1D7R9_9FIRM</name>
<protein>
    <submittedName>
        <fullName evidence="1">L-2-amino-thiazoline-4-carboxylic acid hydrolase</fullName>
    </submittedName>
</protein>
<dbReference type="Pfam" id="PF14196">
    <property type="entry name" value="ATC_hydrolase"/>
    <property type="match status" value="1"/>
</dbReference>
<organism evidence="1 2">
    <name type="scientific">Candidatus Avoscillospira stercoripullorum</name>
    <dbReference type="NCBI Taxonomy" id="2840709"/>
    <lineage>
        <taxon>Bacteria</taxon>
        <taxon>Bacillati</taxon>
        <taxon>Bacillota</taxon>
        <taxon>Clostridia</taxon>
        <taxon>Eubacteriales</taxon>
        <taxon>Oscillospiraceae</taxon>
        <taxon>Oscillospiraceae incertae sedis</taxon>
        <taxon>Candidatus Avoscillospira</taxon>
    </lineage>
</organism>
<comment type="caution">
    <text evidence="1">The sequence shown here is derived from an EMBL/GenBank/DDBJ whole genome shotgun (WGS) entry which is preliminary data.</text>
</comment>
<gene>
    <name evidence="1" type="ORF">IAA70_07925</name>
</gene>
<dbReference type="InterPro" id="IPR026002">
    <property type="entry name" value="ATC_hydrolase-like"/>
</dbReference>
<accession>A0A9D1D7R9</accession>
<proteinExistence type="predicted"/>
<dbReference type="EMBL" id="DVGD01000260">
    <property type="protein sequence ID" value="HIR10317.1"/>
    <property type="molecule type" value="Genomic_DNA"/>
</dbReference>
<dbReference type="GO" id="GO:0016787">
    <property type="term" value="F:hydrolase activity"/>
    <property type="evidence" value="ECO:0007669"/>
    <property type="project" value="UniProtKB-KW"/>
</dbReference>